<evidence type="ECO:0000313" key="5">
    <source>
        <dbReference type="EMBL" id="KAE8285929.1"/>
    </source>
</evidence>
<dbReference type="SUPFAM" id="SSF56672">
    <property type="entry name" value="DNA/RNA polymerases"/>
    <property type="match status" value="1"/>
</dbReference>
<dbReference type="GO" id="GO:0004523">
    <property type="term" value="F:RNA-DNA hybrid ribonuclease activity"/>
    <property type="evidence" value="ECO:0007669"/>
    <property type="project" value="UniProtKB-EC"/>
</dbReference>
<dbReference type="Proteomes" id="UP000424527">
    <property type="component" value="Unassembled WGS sequence"/>
</dbReference>
<sequence length="199" mass="22936">MQCRSTPPDTHSTPFKSQGGVKADGTEWHYRAGNGANRMGFADGASAQADWKSRYCFKRLPFEITSTPEIFQRKMQELLQDHEGTVIYMDDILMFGASMKEHDRNLRKVMDTIHRDLDRAHLRCQRLLIRLMKFNPVAEFVPGKNLIIPDTLSRHPQPIEDDTGLDEDVQAYVDAVEEQERNKPVLECIREETEKDDSL</sequence>
<accession>A0A6G0I377</accession>
<evidence type="ECO:0000259" key="4">
    <source>
        <dbReference type="Pfam" id="PF00078"/>
    </source>
</evidence>
<protein>
    <recommendedName>
        <fullName evidence="2">ribonuclease H</fullName>
        <ecNumber evidence="2">3.1.26.4</ecNumber>
    </recommendedName>
</protein>
<dbReference type="InterPro" id="IPR043128">
    <property type="entry name" value="Rev_trsase/Diguanyl_cyclase"/>
</dbReference>
<name>A0A6G0I377_LARCR</name>
<evidence type="ECO:0000256" key="1">
    <source>
        <dbReference type="ARBA" id="ARBA00010879"/>
    </source>
</evidence>
<dbReference type="EMBL" id="REGW02000015">
    <property type="protein sequence ID" value="KAE8285929.1"/>
    <property type="molecule type" value="Genomic_DNA"/>
</dbReference>
<dbReference type="AlphaFoldDB" id="A0A6G0I377"/>
<dbReference type="PANTHER" id="PTHR37984:SF5">
    <property type="entry name" value="PROTEIN NYNRIN-LIKE"/>
    <property type="match status" value="1"/>
</dbReference>
<comment type="similarity">
    <text evidence="1">Belongs to the beta type-B retroviral polymerase family. HERV class-II K(HML-2) pol subfamily.</text>
</comment>
<dbReference type="InterPro" id="IPR000477">
    <property type="entry name" value="RT_dom"/>
</dbReference>
<feature type="domain" description="Reverse transcriptase" evidence="4">
    <location>
        <begin position="50"/>
        <end position="113"/>
    </location>
</feature>
<organism evidence="5 6">
    <name type="scientific">Larimichthys crocea</name>
    <name type="common">Large yellow croaker</name>
    <name type="synonym">Pseudosciaena crocea</name>
    <dbReference type="NCBI Taxonomy" id="215358"/>
    <lineage>
        <taxon>Eukaryota</taxon>
        <taxon>Metazoa</taxon>
        <taxon>Chordata</taxon>
        <taxon>Craniata</taxon>
        <taxon>Vertebrata</taxon>
        <taxon>Euteleostomi</taxon>
        <taxon>Actinopterygii</taxon>
        <taxon>Neopterygii</taxon>
        <taxon>Teleostei</taxon>
        <taxon>Neoteleostei</taxon>
        <taxon>Acanthomorphata</taxon>
        <taxon>Eupercaria</taxon>
        <taxon>Sciaenidae</taxon>
        <taxon>Larimichthys</taxon>
    </lineage>
</organism>
<dbReference type="Pfam" id="PF00078">
    <property type="entry name" value="RVT_1"/>
    <property type="match status" value="1"/>
</dbReference>
<dbReference type="EC" id="3.1.26.4" evidence="2"/>
<dbReference type="InterPro" id="IPR050951">
    <property type="entry name" value="Retrovirus_Pol_polyprotein"/>
</dbReference>
<dbReference type="Gene3D" id="3.30.70.270">
    <property type="match status" value="1"/>
</dbReference>
<feature type="compositionally biased region" description="Polar residues" evidence="3">
    <location>
        <begin position="1"/>
        <end position="16"/>
    </location>
</feature>
<dbReference type="PANTHER" id="PTHR37984">
    <property type="entry name" value="PROTEIN CBG26694"/>
    <property type="match status" value="1"/>
</dbReference>
<evidence type="ECO:0000256" key="2">
    <source>
        <dbReference type="ARBA" id="ARBA00012180"/>
    </source>
</evidence>
<evidence type="ECO:0000256" key="3">
    <source>
        <dbReference type="SAM" id="MobiDB-lite"/>
    </source>
</evidence>
<gene>
    <name evidence="5" type="ORF">D5F01_LYC15598</name>
</gene>
<comment type="caution">
    <text evidence="5">The sequence shown here is derived from an EMBL/GenBank/DDBJ whole genome shotgun (WGS) entry which is preliminary data.</text>
</comment>
<dbReference type="InterPro" id="IPR043502">
    <property type="entry name" value="DNA/RNA_pol_sf"/>
</dbReference>
<feature type="region of interest" description="Disordered" evidence="3">
    <location>
        <begin position="1"/>
        <end position="22"/>
    </location>
</feature>
<reference evidence="5 6" key="1">
    <citation type="submission" date="2019-07" db="EMBL/GenBank/DDBJ databases">
        <title>Chromosome genome assembly for large yellow croaker.</title>
        <authorList>
            <person name="Xiao S."/>
        </authorList>
    </citation>
    <scope>NUCLEOTIDE SEQUENCE [LARGE SCALE GENOMIC DNA]</scope>
    <source>
        <strain evidence="5">JMULYC20181020</strain>
        <tissue evidence="5">Muscle</tissue>
    </source>
</reference>
<proteinExistence type="inferred from homology"/>
<keyword evidence="6" id="KW-1185">Reference proteome</keyword>
<evidence type="ECO:0000313" key="6">
    <source>
        <dbReference type="Proteomes" id="UP000424527"/>
    </source>
</evidence>